<organism evidence="4">
    <name type="scientific">Dermatophagoides farinae</name>
    <name type="common">American house dust mite</name>
    <dbReference type="NCBI Taxonomy" id="6954"/>
    <lineage>
        <taxon>Eukaryota</taxon>
        <taxon>Metazoa</taxon>
        <taxon>Ecdysozoa</taxon>
        <taxon>Arthropoda</taxon>
        <taxon>Chelicerata</taxon>
        <taxon>Arachnida</taxon>
        <taxon>Acari</taxon>
        <taxon>Acariformes</taxon>
        <taxon>Sarcoptiformes</taxon>
        <taxon>Astigmata</taxon>
        <taxon>Psoroptidia</taxon>
        <taxon>Analgoidea</taxon>
        <taxon>Pyroglyphidae</taxon>
        <taxon>Dermatophagoidinae</taxon>
        <taxon>Dermatophagoides</taxon>
    </lineage>
</organism>
<feature type="region of interest" description="Disordered" evidence="2">
    <location>
        <begin position="158"/>
        <end position="209"/>
    </location>
</feature>
<dbReference type="EMBL" id="SDOV01000001">
    <property type="protein sequence ID" value="KAH7645547.1"/>
    <property type="molecule type" value="Genomic_DNA"/>
</dbReference>
<dbReference type="Proteomes" id="UP000828236">
    <property type="component" value="Unassembled WGS sequence"/>
</dbReference>
<dbReference type="PANTHER" id="PTHR22932:SF1">
    <property type="entry name" value="CO-CHAPERONE PROTEIN DAF-41"/>
    <property type="match status" value="1"/>
</dbReference>
<dbReference type="PANTHER" id="PTHR22932">
    <property type="entry name" value="TELOMERASE-BINDING PROTEIN P23 HSP90 CO-CHAPERONE"/>
    <property type="match status" value="1"/>
</dbReference>
<evidence type="ECO:0000259" key="3">
    <source>
        <dbReference type="PROSITE" id="PS51203"/>
    </source>
</evidence>
<reference evidence="4" key="1">
    <citation type="submission" date="2020-06" db="EMBL/GenBank/DDBJ databases">
        <authorList>
            <person name="Ji K."/>
            <person name="Li J."/>
        </authorList>
    </citation>
    <scope>NUCLEOTIDE SEQUENCE</scope>
    <source>
        <strain evidence="4">JKM2019</strain>
        <tissue evidence="4">Whole body</tissue>
    </source>
</reference>
<comment type="similarity">
    <text evidence="1">Belongs to the p23/wos2 family.</text>
</comment>
<dbReference type="GO" id="GO:0005634">
    <property type="term" value="C:nucleus"/>
    <property type="evidence" value="ECO:0007669"/>
    <property type="project" value="TreeGrafter"/>
</dbReference>
<dbReference type="SUPFAM" id="SSF49764">
    <property type="entry name" value="HSP20-like chaperones"/>
    <property type="match status" value="1"/>
</dbReference>
<dbReference type="Gene3D" id="2.60.40.790">
    <property type="match status" value="1"/>
</dbReference>
<feature type="compositionally biased region" description="Gly residues" evidence="2">
    <location>
        <begin position="158"/>
        <end position="170"/>
    </location>
</feature>
<dbReference type="GO" id="GO:0051131">
    <property type="term" value="P:chaperone-mediated protein complex assembly"/>
    <property type="evidence" value="ECO:0007669"/>
    <property type="project" value="TreeGrafter"/>
</dbReference>
<dbReference type="Pfam" id="PF04969">
    <property type="entry name" value="CS"/>
    <property type="match status" value="1"/>
</dbReference>
<name>A0A9D4SKX3_DERFA</name>
<feature type="compositionally biased region" description="Acidic residues" evidence="2">
    <location>
        <begin position="173"/>
        <end position="194"/>
    </location>
</feature>
<dbReference type="PROSITE" id="PS51203">
    <property type="entry name" value="CS"/>
    <property type="match status" value="1"/>
</dbReference>
<dbReference type="InterPro" id="IPR008978">
    <property type="entry name" value="HSP20-like_chaperone"/>
</dbReference>
<evidence type="ECO:0000313" key="4">
    <source>
        <dbReference type="EMBL" id="KAH7645547.1"/>
    </source>
</evidence>
<feature type="domain" description="CS" evidence="3">
    <location>
        <begin position="3"/>
        <end position="91"/>
    </location>
</feature>
<dbReference type="GO" id="GO:0006457">
    <property type="term" value="P:protein folding"/>
    <property type="evidence" value="ECO:0007669"/>
    <property type="project" value="TreeGrafter"/>
</dbReference>
<reference evidence="4" key="2">
    <citation type="journal article" date="2021" name="World Allergy Organ. J.">
        <title>Chromosome-level assembly of Dermatophagoides farinae genome and transcriptome reveals two novel allergens Der f 37 and Der f 39.</title>
        <authorList>
            <person name="Chen J."/>
            <person name="Cai Z."/>
            <person name="Fan D."/>
            <person name="Hu J."/>
            <person name="Hou Y."/>
            <person name="He Y."/>
            <person name="Zhang Z."/>
            <person name="Zhao Z."/>
            <person name="Gao P."/>
            <person name="Hu W."/>
            <person name="Sun J."/>
            <person name="Li J."/>
            <person name="Ji K."/>
        </authorList>
    </citation>
    <scope>NUCLEOTIDE SEQUENCE</scope>
    <source>
        <strain evidence="4">JKM2019</strain>
    </source>
</reference>
<dbReference type="GO" id="GO:0005829">
    <property type="term" value="C:cytosol"/>
    <property type="evidence" value="ECO:0007669"/>
    <property type="project" value="TreeGrafter"/>
</dbReference>
<proteinExistence type="inferred from homology"/>
<dbReference type="CDD" id="cd06465">
    <property type="entry name" value="p23_hB-ind1_like"/>
    <property type="match status" value="1"/>
</dbReference>
<evidence type="ECO:0000256" key="1">
    <source>
        <dbReference type="ARBA" id="ARBA00025733"/>
    </source>
</evidence>
<dbReference type="GO" id="GO:0051879">
    <property type="term" value="F:Hsp90 protein binding"/>
    <property type="evidence" value="ECO:0007669"/>
    <property type="project" value="InterPro"/>
</dbReference>
<gene>
    <name evidence="4" type="ORF">HUG17_1085</name>
</gene>
<sequence>MTSIPAPLKWAQRKDLVYLNFQVQDVVNPEVVVEKDKIIYRAETKDKQKYESILNLYGEIKPEESKWINRDRGAEFVLIKTESGPYWKRLLKEDTKYHWLKVDFNRWKDEDESDDEAGGGGTNFEDMMRQMGGLGGGMGGMPGMGGMGMPGMGGMGMPGMGGMGMPGMGGNFDDLEDDEKDSDDENIPDLEDGDDAKKNGDDNKNSNKE</sequence>
<comment type="caution">
    <text evidence="4">The sequence shown here is derived from an EMBL/GenBank/DDBJ whole genome shotgun (WGS) entry which is preliminary data.</text>
</comment>
<dbReference type="InterPro" id="IPR007052">
    <property type="entry name" value="CS_dom"/>
</dbReference>
<dbReference type="AlphaFoldDB" id="A0A9D4SKX3"/>
<dbReference type="FunFam" id="2.60.40.790:FF:000013">
    <property type="entry name" value="Very-long-chain (3R)-3-hydroxyacyl-CoA dehydratase"/>
    <property type="match status" value="1"/>
</dbReference>
<dbReference type="InterPro" id="IPR045250">
    <property type="entry name" value="p23-like"/>
</dbReference>
<dbReference type="OrthoDB" id="1564555at2759"/>
<feature type="compositionally biased region" description="Basic and acidic residues" evidence="2">
    <location>
        <begin position="195"/>
        <end position="209"/>
    </location>
</feature>
<dbReference type="GO" id="GO:0051087">
    <property type="term" value="F:protein-folding chaperone binding"/>
    <property type="evidence" value="ECO:0007669"/>
    <property type="project" value="TreeGrafter"/>
</dbReference>
<accession>A0A9D4SKX3</accession>
<protein>
    <submittedName>
        <fullName evidence="4">Prostaglandin e synthase 3-like protein</fullName>
    </submittedName>
</protein>
<feature type="region of interest" description="Disordered" evidence="2">
    <location>
        <begin position="110"/>
        <end position="136"/>
    </location>
</feature>
<evidence type="ECO:0000256" key="2">
    <source>
        <dbReference type="SAM" id="MobiDB-lite"/>
    </source>
</evidence>